<keyword evidence="1" id="KW-0732">Signal</keyword>
<evidence type="ECO:0000256" key="1">
    <source>
        <dbReference type="SAM" id="SignalP"/>
    </source>
</evidence>
<comment type="caution">
    <text evidence="2">The sequence shown here is derived from an EMBL/GenBank/DDBJ whole genome shotgun (WGS) entry which is preliminary data.</text>
</comment>
<dbReference type="EMBL" id="JBCHKU010000030">
    <property type="protein sequence ID" value="MEM6250509.1"/>
    <property type="molecule type" value="Genomic_DNA"/>
</dbReference>
<feature type="chain" id="PRO_5047457343" evidence="1">
    <location>
        <begin position="25"/>
        <end position="187"/>
    </location>
</feature>
<accession>A0ABU9UW72</accession>
<name>A0ABU9UW72_9GAMM</name>
<keyword evidence="3" id="KW-1185">Reference proteome</keyword>
<reference evidence="2 3" key="1">
    <citation type="submission" date="2024-04" db="EMBL/GenBank/DDBJ databases">
        <title>Novel Shewanella species isolated from Baltic Sea sediments.</title>
        <authorList>
            <person name="Martin-Rodriguez A.J."/>
            <person name="Fernandez-Juarez V."/>
            <person name="Valeriano V.D."/>
            <person name="Mihindukulasooriya I."/>
            <person name="Ceresnova L."/>
            <person name="Joffre E."/>
            <person name="Jensie-Markopoulos S."/>
            <person name="Moore E.R.B."/>
            <person name="Sjoling A."/>
        </authorList>
    </citation>
    <scope>NUCLEOTIDE SEQUENCE [LARGE SCALE GENOMIC DNA]</scope>
    <source>
        <strain evidence="2 3">VAX-SP0-0CM-1</strain>
    </source>
</reference>
<evidence type="ECO:0000313" key="2">
    <source>
        <dbReference type="EMBL" id="MEM6250509.1"/>
    </source>
</evidence>
<proteinExistence type="predicted"/>
<dbReference type="Proteomes" id="UP001489333">
    <property type="component" value="Unassembled WGS sequence"/>
</dbReference>
<evidence type="ECO:0000313" key="3">
    <source>
        <dbReference type="Proteomes" id="UP001489333"/>
    </source>
</evidence>
<sequence>MSRLQAISIMLIGVSFSFCPSVNAAALSRSMTVITTLNKNAFFDGELNIQFKDERLYPVFDKKLKTLADTGTVLYVTSTLQDTIDNANVLHLLTLTQNSSICYEYDEAGESKPIPSDGSSYNYQSDLVSVLVDGQPLKAKEPLSLSFDSFDENGKSATHDFLLHFNELPVNANKCEGDVAVMVEFDI</sequence>
<feature type="signal peptide" evidence="1">
    <location>
        <begin position="1"/>
        <end position="24"/>
    </location>
</feature>
<dbReference type="RefSeq" id="WP_311906781.1">
    <property type="nucleotide sequence ID" value="NZ_JAUOEV010000027.1"/>
</dbReference>
<protein>
    <submittedName>
        <fullName evidence="2">Uncharacterized protein</fullName>
    </submittedName>
</protein>
<gene>
    <name evidence="2" type="ORF">AAGS29_18060</name>
</gene>
<organism evidence="2 3">
    <name type="scientific">Shewanella vaxholmensis</name>
    <dbReference type="NCBI Taxonomy" id="3063535"/>
    <lineage>
        <taxon>Bacteria</taxon>
        <taxon>Pseudomonadati</taxon>
        <taxon>Pseudomonadota</taxon>
        <taxon>Gammaproteobacteria</taxon>
        <taxon>Alteromonadales</taxon>
        <taxon>Shewanellaceae</taxon>
        <taxon>Shewanella</taxon>
    </lineage>
</organism>